<dbReference type="Proteomes" id="UP001140949">
    <property type="component" value="Unassembled WGS sequence"/>
</dbReference>
<reference evidence="2" key="2">
    <citation type="submission" date="2023-04" db="EMBL/GenBank/DDBJ databases">
        <authorList>
            <person name="Bruccoleri R.E."/>
            <person name="Oakeley E.J."/>
            <person name="Faust A.-M."/>
            <person name="Dessus-Babus S."/>
            <person name="Altorfer M."/>
            <person name="Burckhardt D."/>
            <person name="Oertli M."/>
            <person name="Naumann U."/>
            <person name="Petersen F."/>
            <person name="Wong J."/>
        </authorList>
    </citation>
    <scope>NUCLEOTIDE SEQUENCE</scope>
    <source>
        <strain evidence="2">GSM-AAB239-AS_SAM_17_03QT</strain>
        <tissue evidence="2">Leaf</tissue>
    </source>
</reference>
<sequence length="70" mass="8045">METHHHTQAINHYHSYIALFPKNPHSLSSPHFPFLPSHTTEQLHSLSSFSHKYQPPDLTPSSLLLPHTLK</sequence>
<comment type="caution">
    <text evidence="2">The sequence shown here is derived from an EMBL/GenBank/DDBJ whole genome shotgun (WGS) entry which is preliminary data.</text>
</comment>
<accession>A0AAX6GMZ4</accession>
<gene>
    <name evidence="2" type="ORF">M6B38_356605</name>
</gene>
<feature type="region of interest" description="Disordered" evidence="1">
    <location>
        <begin position="46"/>
        <end position="70"/>
    </location>
</feature>
<evidence type="ECO:0000256" key="1">
    <source>
        <dbReference type="SAM" id="MobiDB-lite"/>
    </source>
</evidence>
<reference evidence="2" key="1">
    <citation type="journal article" date="2023" name="GigaByte">
        <title>Genome assembly of the bearded iris, Iris pallida Lam.</title>
        <authorList>
            <person name="Bruccoleri R.E."/>
            <person name="Oakeley E.J."/>
            <person name="Faust A.M.E."/>
            <person name="Altorfer M."/>
            <person name="Dessus-Babus S."/>
            <person name="Burckhardt D."/>
            <person name="Oertli M."/>
            <person name="Naumann U."/>
            <person name="Petersen F."/>
            <person name="Wong J."/>
        </authorList>
    </citation>
    <scope>NUCLEOTIDE SEQUENCE</scope>
    <source>
        <strain evidence="2">GSM-AAB239-AS_SAM_17_03QT</strain>
    </source>
</reference>
<feature type="compositionally biased region" description="Low complexity" evidence="1">
    <location>
        <begin position="55"/>
        <end position="70"/>
    </location>
</feature>
<dbReference type="AlphaFoldDB" id="A0AAX6GMZ4"/>
<evidence type="ECO:0000313" key="3">
    <source>
        <dbReference type="Proteomes" id="UP001140949"/>
    </source>
</evidence>
<evidence type="ECO:0000313" key="2">
    <source>
        <dbReference type="EMBL" id="KAJ6829677.1"/>
    </source>
</evidence>
<organism evidence="2 3">
    <name type="scientific">Iris pallida</name>
    <name type="common">Sweet iris</name>
    <dbReference type="NCBI Taxonomy" id="29817"/>
    <lineage>
        <taxon>Eukaryota</taxon>
        <taxon>Viridiplantae</taxon>
        <taxon>Streptophyta</taxon>
        <taxon>Embryophyta</taxon>
        <taxon>Tracheophyta</taxon>
        <taxon>Spermatophyta</taxon>
        <taxon>Magnoliopsida</taxon>
        <taxon>Liliopsida</taxon>
        <taxon>Asparagales</taxon>
        <taxon>Iridaceae</taxon>
        <taxon>Iridoideae</taxon>
        <taxon>Irideae</taxon>
        <taxon>Iris</taxon>
    </lineage>
</organism>
<keyword evidence="3" id="KW-1185">Reference proteome</keyword>
<proteinExistence type="predicted"/>
<protein>
    <submittedName>
        <fullName evidence="2">Uncharacterized protein</fullName>
    </submittedName>
</protein>
<name>A0AAX6GMZ4_IRIPA</name>
<dbReference type="EMBL" id="JANAVB010018199">
    <property type="protein sequence ID" value="KAJ6829677.1"/>
    <property type="molecule type" value="Genomic_DNA"/>
</dbReference>